<evidence type="ECO:0000313" key="9">
    <source>
        <dbReference type="Proteomes" id="UP000254340"/>
    </source>
</evidence>
<feature type="transmembrane region" description="Helical" evidence="6">
    <location>
        <begin position="140"/>
        <end position="157"/>
    </location>
</feature>
<dbReference type="PANTHER" id="PTHR42920">
    <property type="entry name" value="OS03G0707200 PROTEIN-RELATED"/>
    <property type="match status" value="1"/>
</dbReference>
<gene>
    <name evidence="8" type="ORF">NCTC5047_00624</name>
</gene>
<evidence type="ECO:0000256" key="2">
    <source>
        <dbReference type="ARBA" id="ARBA00022475"/>
    </source>
</evidence>
<dbReference type="EMBL" id="UGLH01000004">
    <property type="protein sequence ID" value="STT72939.1"/>
    <property type="molecule type" value="Genomic_DNA"/>
</dbReference>
<sequence>MKLIGSRWRERVGKPGLIENEQRVVRTLFDLWIVSGEGADAGILSEMPGSVGHQRVGRQLQRLLGLLYRRQIAGSRHLLRANAPAVVVLTLCGQVSFPLTLYIGLQTTSALNAAIYMSATPSMVLLINRLFFRDPVSGRNWLGVAFSTLGVMILLFQGNPLHAASLHTFAIGDLWAMGSALSWALYCSLLRLKDRRIPANGFVAVSSLLGALILLPIVIFWLMRHPGAGLGSLARAVLPQRPGVSGNFPSWLAYLFWNKGIATIGATRGEIYTHIIPLSGGVLSILFLHTQPQAWHLFSALFIMVGIGICSLEKRQAASIRLRD</sequence>
<name>A0A377X892_KLEPN</name>
<accession>A0A377X892</accession>
<evidence type="ECO:0000256" key="5">
    <source>
        <dbReference type="ARBA" id="ARBA00023136"/>
    </source>
</evidence>
<feature type="transmembrane region" description="Helical" evidence="6">
    <location>
        <begin position="202"/>
        <end position="223"/>
    </location>
</feature>
<evidence type="ECO:0000259" key="7">
    <source>
        <dbReference type="Pfam" id="PF00892"/>
    </source>
</evidence>
<evidence type="ECO:0000256" key="6">
    <source>
        <dbReference type="SAM" id="Phobius"/>
    </source>
</evidence>
<dbReference type="Proteomes" id="UP000254340">
    <property type="component" value="Unassembled WGS sequence"/>
</dbReference>
<evidence type="ECO:0000313" key="8">
    <source>
        <dbReference type="EMBL" id="STT72939.1"/>
    </source>
</evidence>
<protein>
    <submittedName>
        <fullName evidence="8">Drug/metabolite transporter permease</fullName>
    </submittedName>
</protein>
<evidence type="ECO:0000256" key="4">
    <source>
        <dbReference type="ARBA" id="ARBA00022989"/>
    </source>
</evidence>
<dbReference type="InterPro" id="IPR037185">
    <property type="entry name" value="EmrE-like"/>
</dbReference>
<keyword evidence="2" id="KW-1003">Cell membrane</keyword>
<proteinExistence type="predicted"/>
<feature type="transmembrane region" description="Helical" evidence="6">
    <location>
        <begin position="294"/>
        <end position="312"/>
    </location>
</feature>
<feature type="domain" description="EamA" evidence="7">
    <location>
        <begin position="171"/>
        <end position="309"/>
    </location>
</feature>
<dbReference type="Pfam" id="PF00892">
    <property type="entry name" value="EamA"/>
    <property type="match status" value="2"/>
</dbReference>
<keyword evidence="4 6" id="KW-1133">Transmembrane helix</keyword>
<comment type="subcellular location">
    <subcellularLocation>
        <location evidence="1">Cell membrane</location>
        <topology evidence="1">Multi-pass membrane protein</topology>
    </subcellularLocation>
</comment>
<feature type="transmembrane region" description="Helical" evidence="6">
    <location>
        <begin position="109"/>
        <end position="128"/>
    </location>
</feature>
<evidence type="ECO:0000256" key="1">
    <source>
        <dbReference type="ARBA" id="ARBA00004651"/>
    </source>
</evidence>
<reference evidence="8 9" key="1">
    <citation type="submission" date="2018-06" db="EMBL/GenBank/DDBJ databases">
        <authorList>
            <consortium name="Pathogen Informatics"/>
            <person name="Doyle S."/>
        </authorList>
    </citation>
    <scope>NUCLEOTIDE SEQUENCE [LARGE SCALE GENOMIC DNA]</scope>
    <source>
        <strain evidence="8 9">NCTC5047</strain>
    </source>
</reference>
<evidence type="ECO:0000256" key="3">
    <source>
        <dbReference type="ARBA" id="ARBA00022692"/>
    </source>
</evidence>
<organism evidence="8 9">
    <name type="scientific">Klebsiella pneumoniae</name>
    <dbReference type="NCBI Taxonomy" id="573"/>
    <lineage>
        <taxon>Bacteria</taxon>
        <taxon>Pseudomonadati</taxon>
        <taxon>Pseudomonadota</taxon>
        <taxon>Gammaproteobacteria</taxon>
        <taxon>Enterobacterales</taxon>
        <taxon>Enterobacteriaceae</taxon>
        <taxon>Klebsiella/Raoultella group</taxon>
        <taxon>Klebsiella</taxon>
        <taxon>Klebsiella pneumoniae complex</taxon>
    </lineage>
</organism>
<feature type="domain" description="EamA" evidence="7">
    <location>
        <begin position="80"/>
        <end position="155"/>
    </location>
</feature>
<feature type="transmembrane region" description="Helical" evidence="6">
    <location>
        <begin position="78"/>
        <end position="103"/>
    </location>
</feature>
<dbReference type="SUPFAM" id="SSF103481">
    <property type="entry name" value="Multidrug resistance efflux transporter EmrE"/>
    <property type="match status" value="2"/>
</dbReference>
<keyword evidence="5 6" id="KW-0472">Membrane</keyword>
<dbReference type="GO" id="GO:0005886">
    <property type="term" value="C:plasma membrane"/>
    <property type="evidence" value="ECO:0007669"/>
    <property type="project" value="UniProtKB-SubCell"/>
</dbReference>
<dbReference type="InterPro" id="IPR000620">
    <property type="entry name" value="EamA_dom"/>
</dbReference>
<dbReference type="InterPro" id="IPR051258">
    <property type="entry name" value="Diverse_Substrate_Transporter"/>
</dbReference>
<feature type="transmembrane region" description="Helical" evidence="6">
    <location>
        <begin position="169"/>
        <end position="190"/>
    </location>
</feature>
<keyword evidence="3 6" id="KW-0812">Transmembrane</keyword>
<dbReference type="PANTHER" id="PTHR42920:SF11">
    <property type="entry name" value="INNER MEMBRANE PROTEIN YTFF"/>
    <property type="match status" value="1"/>
</dbReference>
<dbReference type="AlphaFoldDB" id="A0A377X892"/>